<keyword evidence="5" id="KW-0998">Cell outer membrane</keyword>
<accession>A0A413IKY0</accession>
<dbReference type="Proteomes" id="UP000286063">
    <property type="component" value="Unassembled WGS sequence"/>
</dbReference>
<evidence type="ECO:0000313" key="9">
    <source>
        <dbReference type="Proteomes" id="UP000286063"/>
    </source>
</evidence>
<dbReference type="InterPro" id="IPR012944">
    <property type="entry name" value="SusD_RagB_dom"/>
</dbReference>
<protein>
    <submittedName>
        <fullName evidence="8">RagB/SusD family nutrient uptake outer membrane protein</fullName>
    </submittedName>
</protein>
<keyword evidence="4" id="KW-0472">Membrane</keyword>
<dbReference type="AlphaFoldDB" id="A0A413IKY0"/>
<dbReference type="InterPro" id="IPR033985">
    <property type="entry name" value="SusD-like_N"/>
</dbReference>
<name>A0A413IKY0_9BACT</name>
<dbReference type="RefSeq" id="WP_117775433.1">
    <property type="nucleotide sequence ID" value="NZ_DBFBMK010000001.1"/>
</dbReference>
<evidence type="ECO:0000256" key="4">
    <source>
        <dbReference type="ARBA" id="ARBA00023136"/>
    </source>
</evidence>
<dbReference type="PROSITE" id="PS51257">
    <property type="entry name" value="PROKAR_LIPOPROTEIN"/>
    <property type="match status" value="1"/>
</dbReference>
<proteinExistence type="inferred from homology"/>
<evidence type="ECO:0000256" key="3">
    <source>
        <dbReference type="ARBA" id="ARBA00022729"/>
    </source>
</evidence>
<evidence type="ECO:0000259" key="7">
    <source>
        <dbReference type="Pfam" id="PF14322"/>
    </source>
</evidence>
<feature type="domain" description="RagB/SusD" evidence="6">
    <location>
        <begin position="343"/>
        <end position="488"/>
    </location>
</feature>
<sequence>MKKILVLCCVASLFCGCSRFLEEYSQDLAKVETFSDLDEVLLGKGYLPSGRFENNTYGVSPVNAFFQATHHMADELAFNERSNIGDLAGIQPQMFGWYTWQQSVGLPYEGNSRTSESRDWKQAYSCINICNMVLASVNDLSVNNQVEELQKKRIKGETHFLRALYYFTLGNLYGQPYCTKTLNTPAIPIKLTEYVEDKDYTVNTVEEVYTQVLNDLDEAETHLKDNEVKNYPYRADIITVYLLKSRVYLYMQNWKKALEYANLVLDKRDGLLNLNSHTPDTEVLTKASPETIFSMGGYPLAGCMYCSREEENKYPAYVVSEDLLSAFIEGDNDWRTQYYIMKESIGGISTNYVYTDAWVLSKVKGWEYGYKESSDHFMFRTAEAYLNAAEAAAYSGDETTARTMLKTLRDHRLKESHDVTESGKELVDLIRRERQCELCFEGHRWFDLRRYTVCDKFPYSKKITHRYIKYVKSGFYPVISTPTEIVEYVLEENDAAYTLTLPKEVLDFQNTLQTNQRPVRKGKSIPVGN</sequence>
<comment type="subcellular location">
    <subcellularLocation>
        <location evidence="1">Cell outer membrane</location>
    </subcellularLocation>
</comment>
<evidence type="ECO:0000313" key="8">
    <source>
        <dbReference type="EMBL" id="RGY14504.1"/>
    </source>
</evidence>
<dbReference type="GO" id="GO:0009279">
    <property type="term" value="C:cell outer membrane"/>
    <property type="evidence" value="ECO:0007669"/>
    <property type="project" value="UniProtKB-SubCell"/>
</dbReference>
<dbReference type="InterPro" id="IPR011990">
    <property type="entry name" value="TPR-like_helical_dom_sf"/>
</dbReference>
<organism evidence="8 9">
    <name type="scientific">Butyricimonas virosa</name>
    <dbReference type="NCBI Taxonomy" id="544645"/>
    <lineage>
        <taxon>Bacteria</taxon>
        <taxon>Pseudomonadati</taxon>
        <taxon>Bacteroidota</taxon>
        <taxon>Bacteroidia</taxon>
        <taxon>Bacteroidales</taxon>
        <taxon>Odoribacteraceae</taxon>
        <taxon>Butyricimonas</taxon>
    </lineage>
</organism>
<reference evidence="8 9" key="1">
    <citation type="submission" date="2018-08" db="EMBL/GenBank/DDBJ databases">
        <title>A genome reference for cultivated species of the human gut microbiota.</title>
        <authorList>
            <person name="Zou Y."/>
            <person name="Xue W."/>
            <person name="Luo G."/>
        </authorList>
    </citation>
    <scope>NUCLEOTIDE SEQUENCE [LARGE SCALE GENOMIC DNA]</scope>
    <source>
        <strain evidence="8 9">OF02-7</strain>
    </source>
</reference>
<comment type="caution">
    <text evidence="8">The sequence shown here is derived from an EMBL/GenBank/DDBJ whole genome shotgun (WGS) entry which is preliminary data.</text>
</comment>
<evidence type="ECO:0000256" key="1">
    <source>
        <dbReference type="ARBA" id="ARBA00004442"/>
    </source>
</evidence>
<dbReference type="Pfam" id="PF14322">
    <property type="entry name" value="SusD-like_3"/>
    <property type="match status" value="1"/>
</dbReference>
<evidence type="ECO:0000259" key="6">
    <source>
        <dbReference type="Pfam" id="PF07980"/>
    </source>
</evidence>
<dbReference type="EMBL" id="QSCR01000029">
    <property type="protein sequence ID" value="RGY14504.1"/>
    <property type="molecule type" value="Genomic_DNA"/>
</dbReference>
<evidence type="ECO:0000256" key="2">
    <source>
        <dbReference type="ARBA" id="ARBA00006275"/>
    </source>
</evidence>
<dbReference type="Gene3D" id="1.25.40.390">
    <property type="match status" value="1"/>
</dbReference>
<evidence type="ECO:0000256" key="5">
    <source>
        <dbReference type="ARBA" id="ARBA00023237"/>
    </source>
</evidence>
<gene>
    <name evidence="8" type="ORF">DXA50_14495</name>
</gene>
<feature type="domain" description="SusD-like N-terminal" evidence="7">
    <location>
        <begin position="95"/>
        <end position="249"/>
    </location>
</feature>
<comment type="similarity">
    <text evidence="2">Belongs to the SusD family.</text>
</comment>
<dbReference type="SUPFAM" id="SSF48452">
    <property type="entry name" value="TPR-like"/>
    <property type="match status" value="1"/>
</dbReference>
<keyword evidence="3" id="KW-0732">Signal</keyword>
<dbReference type="Pfam" id="PF07980">
    <property type="entry name" value="SusD_RagB"/>
    <property type="match status" value="1"/>
</dbReference>
<dbReference type="OrthoDB" id="630434at2"/>